<dbReference type="GO" id="GO:0016787">
    <property type="term" value="F:hydrolase activity"/>
    <property type="evidence" value="ECO:0007669"/>
    <property type="project" value="UniProtKB-KW"/>
</dbReference>
<gene>
    <name evidence="3" type="ORF">FY536_05945</name>
</gene>
<dbReference type="SUPFAM" id="SSF55811">
    <property type="entry name" value="Nudix"/>
    <property type="match status" value="1"/>
</dbReference>
<dbReference type="OMA" id="DYQVHPG"/>
<dbReference type="PANTHER" id="PTHR11839">
    <property type="entry name" value="UDP/ADP-SUGAR PYROPHOSPHATASE"/>
    <property type="match status" value="1"/>
</dbReference>
<evidence type="ECO:0000256" key="2">
    <source>
        <dbReference type="ARBA" id="ARBA00022801"/>
    </source>
</evidence>
<dbReference type="RefSeq" id="WP_006845152.1">
    <property type="nucleotide sequence ID" value="NZ_CP026847.1"/>
</dbReference>
<accession>A0A7H1MMX1</accession>
<name>A0A7H1MMX1_9LACO</name>
<dbReference type="PROSITE" id="PS51462">
    <property type="entry name" value="NUDIX"/>
    <property type="match status" value="1"/>
</dbReference>
<dbReference type="InterPro" id="IPR015797">
    <property type="entry name" value="NUDIX_hydrolase-like_dom_sf"/>
</dbReference>
<dbReference type="GO" id="GO:0005829">
    <property type="term" value="C:cytosol"/>
    <property type="evidence" value="ECO:0007669"/>
    <property type="project" value="TreeGrafter"/>
</dbReference>
<organism evidence="3 4">
    <name type="scientific">Weissella koreensis</name>
    <dbReference type="NCBI Taxonomy" id="165096"/>
    <lineage>
        <taxon>Bacteria</taxon>
        <taxon>Bacillati</taxon>
        <taxon>Bacillota</taxon>
        <taxon>Bacilli</taxon>
        <taxon>Lactobacillales</taxon>
        <taxon>Lactobacillaceae</taxon>
        <taxon>Weissella</taxon>
    </lineage>
</organism>
<sequence length="140" mass="16146">MAIIVINQDDQILVVHQWRAAVRAMTIEIPAGKMDKRDLKPIETAVRELNEEVRLEAGELQLITNFYSSIGFADEKIFIYYATNLTPVKKALPQDADEQLMLEWVDFSTMEQMFKNGELNDAKTSFAFLYWQSLRLKAAK</sequence>
<evidence type="ECO:0000313" key="4">
    <source>
        <dbReference type="Proteomes" id="UP000516446"/>
    </source>
</evidence>
<dbReference type="AlphaFoldDB" id="A0A7H1MMX1"/>
<keyword evidence="4" id="KW-1185">Reference proteome</keyword>
<dbReference type="GO" id="GO:0019693">
    <property type="term" value="P:ribose phosphate metabolic process"/>
    <property type="evidence" value="ECO:0007669"/>
    <property type="project" value="TreeGrafter"/>
</dbReference>
<dbReference type="EMBL" id="CP043431">
    <property type="protein sequence ID" value="QNT64807.1"/>
    <property type="molecule type" value="Genomic_DNA"/>
</dbReference>
<protein>
    <submittedName>
        <fullName evidence="3">NUDIX hydrolase</fullName>
    </submittedName>
</protein>
<dbReference type="PANTHER" id="PTHR11839:SF18">
    <property type="entry name" value="NUDIX HYDROLASE DOMAIN-CONTAINING PROTEIN"/>
    <property type="match status" value="1"/>
</dbReference>
<dbReference type="CDD" id="cd03424">
    <property type="entry name" value="NUDIX_ADPRase_Nudt5_UGPPase_Nudt14"/>
    <property type="match status" value="1"/>
</dbReference>
<dbReference type="GO" id="GO:0006753">
    <property type="term" value="P:nucleoside phosphate metabolic process"/>
    <property type="evidence" value="ECO:0007669"/>
    <property type="project" value="TreeGrafter"/>
</dbReference>
<evidence type="ECO:0000256" key="1">
    <source>
        <dbReference type="ARBA" id="ARBA00001946"/>
    </source>
</evidence>
<dbReference type="InterPro" id="IPR000086">
    <property type="entry name" value="NUDIX_hydrolase_dom"/>
</dbReference>
<comment type="cofactor">
    <cofactor evidence="1">
        <name>Mg(2+)</name>
        <dbReference type="ChEBI" id="CHEBI:18420"/>
    </cofactor>
</comment>
<reference evidence="3 4" key="1">
    <citation type="submission" date="2019-08" db="EMBL/GenBank/DDBJ databases">
        <authorList>
            <person name="Chang H.C."/>
            <person name="Mun S.Y."/>
        </authorList>
    </citation>
    <scope>NUCLEOTIDE SEQUENCE [LARGE SCALE GENOMIC DNA]</scope>
    <source>
        <strain evidence="3 4">SK</strain>
    </source>
</reference>
<dbReference type="Gene3D" id="3.90.79.10">
    <property type="entry name" value="Nucleoside Triphosphate Pyrophosphohydrolase"/>
    <property type="match status" value="1"/>
</dbReference>
<keyword evidence="2 3" id="KW-0378">Hydrolase</keyword>
<proteinExistence type="predicted"/>
<dbReference type="Proteomes" id="UP000516446">
    <property type="component" value="Chromosome"/>
</dbReference>
<dbReference type="Pfam" id="PF00293">
    <property type="entry name" value="NUDIX"/>
    <property type="match status" value="1"/>
</dbReference>
<evidence type="ECO:0000313" key="3">
    <source>
        <dbReference type="EMBL" id="QNT64807.1"/>
    </source>
</evidence>